<keyword evidence="12" id="KW-1185">Reference proteome</keyword>
<dbReference type="GO" id="GO:0016272">
    <property type="term" value="C:prefoldin complex"/>
    <property type="evidence" value="ECO:0007669"/>
    <property type="project" value="UniProtKB-UniRule"/>
</dbReference>
<dbReference type="RefSeq" id="WP_089384409.1">
    <property type="nucleotide sequence ID" value="NZ_FZNQ01000005.1"/>
</dbReference>
<reference evidence="11 12" key="1">
    <citation type="submission" date="2017-06" db="EMBL/GenBank/DDBJ databases">
        <authorList>
            <person name="Kim H.J."/>
            <person name="Triplett B.A."/>
        </authorList>
    </citation>
    <scope>NUCLEOTIDE SEQUENCE [LARGE SCALE GENOMIC DNA]</scope>
    <source>
        <strain evidence="11 12">DSM 8800</strain>
    </source>
</reference>
<protein>
    <recommendedName>
        <fullName evidence="4 9">Prefoldin subunit beta</fullName>
    </recommendedName>
    <alternativeName>
        <fullName evidence="8 9">GimC subunit beta</fullName>
    </alternativeName>
</protein>
<dbReference type="SUPFAM" id="SSF46579">
    <property type="entry name" value="Prefoldin"/>
    <property type="match status" value="1"/>
</dbReference>
<dbReference type="OrthoDB" id="204796at2157"/>
<sequence length="131" mass="14191">MQGNLPPEAQEKLEDLQDLQETAQKVAQQKEQTQTALNESKTALDALEDVDADAEMYREIGEILVATDYETAYDDLENKVSSLEIRLEQLTKQEDRVQEQFESLQGELQQLLQGGAGGGGPMGPGGPGAGA</sequence>
<dbReference type="PANTHER" id="PTHR21431:SF0">
    <property type="entry name" value="PREFOLDIN SUBUNIT 6"/>
    <property type="match status" value="1"/>
</dbReference>
<evidence type="ECO:0000256" key="5">
    <source>
        <dbReference type="ARBA" id="ARBA00022490"/>
    </source>
</evidence>
<keyword evidence="5 9" id="KW-0963">Cytoplasm</keyword>
<proteinExistence type="inferred from homology"/>
<organism evidence="11 12">
    <name type="scientific">Halorubrum vacuolatum</name>
    <name type="common">Natronobacterium vacuolatum</name>
    <dbReference type="NCBI Taxonomy" id="63740"/>
    <lineage>
        <taxon>Archaea</taxon>
        <taxon>Methanobacteriati</taxon>
        <taxon>Methanobacteriota</taxon>
        <taxon>Stenosarchaea group</taxon>
        <taxon>Halobacteria</taxon>
        <taxon>Halobacteriales</taxon>
        <taxon>Haloferacaceae</taxon>
        <taxon>Halorubrum</taxon>
    </lineage>
</organism>
<dbReference type="AlphaFoldDB" id="A0A238W5G9"/>
<dbReference type="NCBIfam" id="TIGR02338">
    <property type="entry name" value="gimC_beta"/>
    <property type="match status" value="1"/>
</dbReference>
<gene>
    <name evidence="9" type="primary">pfdB</name>
    <name evidence="11" type="ORF">SAMN06264855_105142</name>
</gene>
<evidence type="ECO:0000256" key="4">
    <source>
        <dbReference type="ARBA" id="ARBA00016304"/>
    </source>
</evidence>
<comment type="subunit">
    <text evidence="3 9">Heterohexamer of two alpha and four beta subunits.</text>
</comment>
<name>A0A238W5G9_HALVU</name>
<evidence type="ECO:0000313" key="12">
    <source>
        <dbReference type="Proteomes" id="UP000198397"/>
    </source>
</evidence>
<evidence type="ECO:0000256" key="8">
    <source>
        <dbReference type="ARBA" id="ARBA00033461"/>
    </source>
</evidence>
<evidence type="ECO:0000256" key="2">
    <source>
        <dbReference type="ARBA" id="ARBA00008045"/>
    </source>
</evidence>
<accession>A0A238W5G9</accession>
<evidence type="ECO:0000256" key="3">
    <source>
        <dbReference type="ARBA" id="ARBA00011716"/>
    </source>
</evidence>
<dbReference type="PANTHER" id="PTHR21431">
    <property type="entry name" value="PREFOLDIN SUBUNIT 6"/>
    <property type="match status" value="1"/>
</dbReference>
<evidence type="ECO:0000256" key="9">
    <source>
        <dbReference type="HAMAP-Rule" id="MF_00307"/>
    </source>
</evidence>
<dbReference type="GO" id="GO:0051082">
    <property type="term" value="F:unfolded protein binding"/>
    <property type="evidence" value="ECO:0007669"/>
    <property type="project" value="UniProtKB-UniRule"/>
</dbReference>
<evidence type="ECO:0000256" key="7">
    <source>
        <dbReference type="ARBA" id="ARBA00025077"/>
    </source>
</evidence>
<dbReference type="InterPro" id="IPR002777">
    <property type="entry name" value="PFD_beta-like"/>
</dbReference>
<dbReference type="Proteomes" id="UP000198397">
    <property type="component" value="Unassembled WGS sequence"/>
</dbReference>
<feature type="compositionally biased region" description="Gly residues" evidence="10">
    <location>
        <begin position="114"/>
        <end position="131"/>
    </location>
</feature>
<dbReference type="GO" id="GO:0006457">
    <property type="term" value="P:protein folding"/>
    <property type="evidence" value="ECO:0007669"/>
    <property type="project" value="UniProtKB-UniRule"/>
</dbReference>
<evidence type="ECO:0000256" key="6">
    <source>
        <dbReference type="ARBA" id="ARBA00023186"/>
    </source>
</evidence>
<dbReference type="GO" id="GO:0051087">
    <property type="term" value="F:protein-folding chaperone binding"/>
    <property type="evidence" value="ECO:0007669"/>
    <property type="project" value="TreeGrafter"/>
</dbReference>
<dbReference type="Gene3D" id="1.10.287.370">
    <property type="match status" value="1"/>
</dbReference>
<dbReference type="GO" id="GO:0005737">
    <property type="term" value="C:cytoplasm"/>
    <property type="evidence" value="ECO:0007669"/>
    <property type="project" value="UniProtKB-SubCell"/>
</dbReference>
<comment type="function">
    <text evidence="7 9">Molecular chaperone capable of stabilizing a range of proteins. Seems to fulfill an ATP-independent, HSP70-like function in archaeal de novo protein folding.</text>
</comment>
<comment type="similarity">
    <text evidence="2 9">Belongs to the prefoldin subunit beta family.</text>
</comment>
<feature type="region of interest" description="Disordered" evidence="10">
    <location>
        <begin position="22"/>
        <end position="41"/>
    </location>
</feature>
<keyword evidence="6 9" id="KW-0143">Chaperone</keyword>
<dbReference type="HAMAP" id="MF_00307">
    <property type="entry name" value="PfdB"/>
    <property type="match status" value="1"/>
</dbReference>
<evidence type="ECO:0000313" key="11">
    <source>
        <dbReference type="EMBL" id="SNR41792.1"/>
    </source>
</evidence>
<evidence type="ECO:0000256" key="10">
    <source>
        <dbReference type="SAM" id="MobiDB-lite"/>
    </source>
</evidence>
<dbReference type="GO" id="GO:0051131">
    <property type="term" value="P:chaperone-mediated protein complex assembly"/>
    <property type="evidence" value="ECO:0007669"/>
    <property type="project" value="TreeGrafter"/>
</dbReference>
<evidence type="ECO:0000256" key="1">
    <source>
        <dbReference type="ARBA" id="ARBA00004496"/>
    </source>
</evidence>
<dbReference type="InterPro" id="IPR012713">
    <property type="entry name" value="PfdB"/>
</dbReference>
<dbReference type="InterPro" id="IPR009053">
    <property type="entry name" value="Prefoldin"/>
</dbReference>
<dbReference type="Pfam" id="PF01920">
    <property type="entry name" value="Prefoldin_2"/>
    <property type="match status" value="1"/>
</dbReference>
<comment type="subcellular location">
    <subcellularLocation>
        <location evidence="1 9">Cytoplasm</location>
    </subcellularLocation>
</comment>
<dbReference type="EMBL" id="FZNQ01000005">
    <property type="protein sequence ID" value="SNR41792.1"/>
    <property type="molecule type" value="Genomic_DNA"/>
</dbReference>
<feature type="region of interest" description="Disordered" evidence="10">
    <location>
        <begin position="111"/>
        <end position="131"/>
    </location>
</feature>